<reference evidence="1 2" key="1">
    <citation type="journal article" date="2019" name="Nat. Ecol. Evol.">
        <title>Megaphylogeny resolves global patterns of mushroom evolution.</title>
        <authorList>
            <person name="Varga T."/>
            <person name="Krizsan K."/>
            <person name="Foldi C."/>
            <person name="Dima B."/>
            <person name="Sanchez-Garcia M."/>
            <person name="Sanchez-Ramirez S."/>
            <person name="Szollosi G.J."/>
            <person name="Szarkandi J.G."/>
            <person name="Papp V."/>
            <person name="Albert L."/>
            <person name="Andreopoulos W."/>
            <person name="Angelini C."/>
            <person name="Antonin V."/>
            <person name="Barry K.W."/>
            <person name="Bougher N.L."/>
            <person name="Buchanan P."/>
            <person name="Buyck B."/>
            <person name="Bense V."/>
            <person name="Catcheside P."/>
            <person name="Chovatia M."/>
            <person name="Cooper J."/>
            <person name="Damon W."/>
            <person name="Desjardin D."/>
            <person name="Finy P."/>
            <person name="Geml J."/>
            <person name="Haridas S."/>
            <person name="Hughes K."/>
            <person name="Justo A."/>
            <person name="Karasinski D."/>
            <person name="Kautmanova I."/>
            <person name="Kiss B."/>
            <person name="Kocsube S."/>
            <person name="Kotiranta H."/>
            <person name="LaButti K.M."/>
            <person name="Lechner B.E."/>
            <person name="Liimatainen K."/>
            <person name="Lipzen A."/>
            <person name="Lukacs Z."/>
            <person name="Mihaltcheva S."/>
            <person name="Morgado L.N."/>
            <person name="Niskanen T."/>
            <person name="Noordeloos M.E."/>
            <person name="Ohm R.A."/>
            <person name="Ortiz-Santana B."/>
            <person name="Ovrebo C."/>
            <person name="Racz N."/>
            <person name="Riley R."/>
            <person name="Savchenko A."/>
            <person name="Shiryaev A."/>
            <person name="Soop K."/>
            <person name="Spirin V."/>
            <person name="Szebenyi C."/>
            <person name="Tomsovsky M."/>
            <person name="Tulloss R.E."/>
            <person name="Uehling J."/>
            <person name="Grigoriev I.V."/>
            <person name="Vagvolgyi C."/>
            <person name="Papp T."/>
            <person name="Martin F.M."/>
            <person name="Miettinen O."/>
            <person name="Hibbett D.S."/>
            <person name="Nagy L.G."/>
        </authorList>
    </citation>
    <scope>NUCLEOTIDE SEQUENCE [LARGE SCALE GENOMIC DNA]</scope>
    <source>
        <strain evidence="1 2">CBS 309.79</strain>
    </source>
</reference>
<gene>
    <name evidence="1" type="ORF">BDV98DRAFT_303944</name>
</gene>
<dbReference type="EMBL" id="ML178857">
    <property type="protein sequence ID" value="TFK96624.1"/>
    <property type="molecule type" value="Genomic_DNA"/>
</dbReference>
<organism evidence="1 2">
    <name type="scientific">Pterulicium gracile</name>
    <dbReference type="NCBI Taxonomy" id="1884261"/>
    <lineage>
        <taxon>Eukaryota</taxon>
        <taxon>Fungi</taxon>
        <taxon>Dikarya</taxon>
        <taxon>Basidiomycota</taxon>
        <taxon>Agaricomycotina</taxon>
        <taxon>Agaricomycetes</taxon>
        <taxon>Agaricomycetidae</taxon>
        <taxon>Agaricales</taxon>
        <taxon>Pleurotineae</taxon>
        <taxon>Pterulaceae</taxon>
        <taxon>Pterulicium</taxon>
    </lineage>
</organism>
<dbReference type="AlphaFoldDB" id="A0A5C3Q3G3"/>
<evidence type="ECO:0000313" key="2">
    <source>
        <dbReference type="Proteomes" id="UP000305067"/>
    </source>
</evidence>
<name>A0A5C3Q3G3_9AGAR</name>
<accession>A0A5C3Q3G3</accession>
<sequence length="160" mass="18127">MSGRAACAEALYAVLQCNVNSQLCGLRTIVACLDHAQLRFDATYGRLLFQSPQWALMGSRAMIMTLLRLPLLRYKSFMCPANVTHRIPFSIRLTLGTAQCNFFKISQSEQMSQSQDHSSTPSLTNRHRCFHCGTTGNFAQFARARDLSGTFYRCRNCHEY</sequence>
<keyword evidence="2" id="KW-1185">Reference proteome</keyword>
<protein>
    <submittedName>
        <fullName evidence="1">Uncharacterized protein</fullName>
    </submittedName>
</protein>
<evidence type="ECO:0000313" key="1">
    <source>
        <dbReference type="EMBL" id="TFK96624.1"/>
    </source>
</evidence>
<proteinExistence type="predicted"/>
<dbReference type="Proteomes" id="UP000305067">
    <property type="component" value="Unassembled WGS sequence"/>
</dbReference>